<feature type="transmembrane region" description="Helical" evidence="1">
    <location>
        <begin position="12"/>
        <end position="31"/>
    </location>
</feature>
<gene>
    <name evidence="2" type="ORF">G3M99_02030</name>
</gene>
<dbReference type="Proteomes" id="UP000481872">
    <property type="component" value="Unassembled WGS sequence"/>
</dbReference>
<accession>A0A6M0GYR7</accession>
<feature type="transmembrane region" description="Helical" evidence="1">
    <location>
        <begin position="80"/>
        <end position="103"/>
    </location>
</feature>
<dbReference type="InterPro" id="IPR045407">
    <property type="entry name" value="DUF6512"/>
</dbReference>
<dbReference type="RefSeq" id="WP_061995430.1">
    <property type="nucleotide sequence ID" value="NZ_JAAGPU010000002.1"/>
</dbReference>
<feature type="transmembrane region" description="Helical" evidence="1">
    <location>
        <begin position="51"/>
        <end position="68"/>
    </location>
</feature>
<keyword evidence="1" id="KW-1133">Transmembrane helix</keyword>
<proteinExistence type="predicted"/>
<keyword evidence="3" id="KW-1185">Reference proteome</keyword>
<keyword evidence="1" id="KW-0812">Transmembrane</keyword>
<comment type="caution">
    <text evidence="2">The sequence shown here is derived from an EMBL/GenBank/DDBJ whole genome shotgun (WGS) entry which is preliminary data.</text>
</comment>
<reference evidence="2 3" key="1">
    <citation type="submission" date="2020-02" db="EMBL/GenBank/DDBJ databases">
        <title>Genome assembly of a novel Clostridium senegalense strain.</title>
        <authorList>
            <person name="Gupta T.B."/>
            <person name="Jauregui R."/>
            <person name="Maclean P."/>
            <person name="Nawarathana A."/>
            <person name="Brightwell G."/>
        </authorList>
    </citation>
    <scope>NUCLEOTIDE SEQUENCE [LARGE SCALE GENOMIC DNA]</scope>
    <source>
        <strain evidence="2 3">AGRFS4</strain>
    </source>
</reference>
<dbReference type="EMBL" id="JAAGPU010000002">
    <property type="protein sequence ID" value="NEU03650.1"/>
    <property type="molecule type" value="Genomic_DNA"/>
</dbReference>
<keyword evidence="1" id="KW-0472">Membrane</keyword>
<evidence type="ECO:0000313" key="3">
    <source>
        <dbReference type="Proteomes" id="UP000481872"/>
    </source>
</evidence>
<evidence type="ECO:0000313" key="2">
    <source>
        <dbReference type="EMBL" id="NEU03650.1"/>
    </source>
</evidence>
<name>A0A6M0GYR7_9CLOT</name>
<organism evidence="2 3">
    <name type="scientific">Clostridium senegalense</name>
    <dbReference type="NCBI Taxonomy" id="1465809"/>
    <lineage>
        <taxon>Bacteria</taxon>
        <taxon>Bacillati</taxon>
        <taxon>Bacillota</taxon>
        <taxon>Clostridia</taxon>
        <taxon>Eubacteriales</taxon>
        <taxon>Clostridiaceae</taxon>
        <taxon>Clostridium</taxon>
    </lineage>
</organism>
<evidence type="ECO:0000256" key="1">
    <source>
        <dbReference type="SAM" id="Phobius"/>
    </source>
</evidence>
<dbReference type="AlphaFoldDB" id="A0A6M0GYR7"/>
<sequence>MFYKNKNNKILKSTIIGVIFIIIVGSLLHFTYKFSNNSPIVGLFSPINESVWEHLKMAVFASIFYIIFEYKFVKDYANNYFFAKAVASLSTMIVIPLLFYIYTSFTGKSILFIDILIYIVACVLWGIINYKITSSKEIYSNINGLGIILLLIIILSFFIFTISPLNLPIFKENLSNPNGLLIINNLINNTNI</sequence>
<dbReference type="Pfam" id="PF20122">
    <property type="entry name" value="DUF6512"/>
    <property type="match status" value="1"/>
</dbReference>
<feature type="transmembrane region" description="Helical" evidence="1">
    <location>
        <begin position="109"/>
        <end position="130"/>
    </location>
</feature>
<feature type="transmembrane region" description="Helical" evidence="1">
    <location>
        <begin position="142"/>
        <end position="162"/>
    </location>
</feature>
<protein>
    <submittedName>
        <fullName evidence="2">Uncharacterized protein</fullName>
    </submittedName>
</protein>